<accession>A0A1X2HS09</accession>
<feature type="region of interest" description="Disordered" evidence="1">
    <location>
        <begin position="170"/>
        <end position="198"/>
    </location>
</feature>
<feature type="compositionally biased region" description="Polar residues" evidence="1">
    <location>
        <begin position="170"/>
        <end position="186"/>
    </location>
</feature>
<gene>
    <name evidence="2" type="ORF">BCR43DRAFT_6800</name>
</gene>
<feature type="region of interest" description="Disordered" evidence="1">
    <location>
        <begin position="1"/>
        <end position="105"/>
    </location>
</feature>
<dbReference type="AlphaFoldDB" id="A0A1X2HS09"/>
<proteinExistence type="predicted"/>
<reference evidence="2 3" key="1">
    <citation type="submission" date="2016-07" db="EMBL/GenBank/DDBJ databases">
        <title>Pervasive Adenine N6-methylation of Active Genes in Fungi.</title>
        <authorList>
            <consortium name="DOE Joint Genome Institute"/>
            <person name="Mondo S.J."/>
            <person name="Dannebaum R.O."/>
            <person name="Kuo R.C."/>
            <person name="Labutti K."/>
            <person name="Haridas S."/>
            <person name="Kuo A."/>
            <person name="Salamov A."/>
            <person name="Ahrendt S.R."/>
            <person name="Lipzen A."/>
            <person name="Sullivan W."/>
            <person name="Andreopoulos W.B."/>
            <person name="Clum A."/>
            <person name="Lindquist E."/>
            <person name="Daum C."/>
            <person name="Ramamoorthy G.K."/>
            <person name="Gryganskyi A."/>
            <person name="Culley D."/>
            <person name="Magnuson J.K."/>
            <person name="James T.Y."/>
            <person name="O'Malley M.A."/>
            <person name="Stajich J.E."/>
            <person name="Spatafora J.W."/>
            <person name="Visel A."/>
            <person name="Grigoriev I.V."/>
        </authorList>
    </citation>
    <scope>NUCLEOTIDE SEQUENCE [LARGE SCALE GENOMIC DNA]</scope>
    <source>
        <strain evidence="2 3">NRRL 2496</strain>
    </source>
</reference>
<keyword evidence="3" id="KW-1185">Reference proteome</keyword>
<name>A0A1X2HS09_SYNRA</name>
<protein>
    <submittedName>
        <fullName evidence="2">Uncharacterized protein</fullName>
    </submittedName>
</protein>
<evidence type="ECO:0000313" key="3">
    <source>
        <dbReference type="Proteomes" id="UP000242180"/>
    </source>
</evidence>
<dbReference type="EMBL" id="MCGN01000001">
    <property type="protein sequence ID" value="ORZ02349.1"/>
    <property type="molecule type" value="Genomic_DNA"/>
</dbReference>
<evidence type="ECO:0000313" key="2">
    <source>
        <dbReference type="EMBL" id="ORZ02349.1"/>
    </source>
</evidence>
<sequence>MDRMSDNRVDRDQEHEQDWEDDPSPLELEALRQIFLQRNQPNVRSNDGAASSATGLRSPPPREQQQPQSSDAEGETTQETTTTSADKLAETASAHSSLIEEKHQMNYDDINPLEMEALRQQVLTTHEDSYEKNVLEAARLVDRNLGGGLRPAAGTTSCRGIQSTLNANQQSALGSAKATSIATSKTPSRRRISDVRAQ</sequence>
<feature type="compositionally biased region" description="Low complexity" evidence="1">
    <location>
        <begin position="63"/>
        <end position="83"/>
    </location>
</feature>
<feature type="compositionally biased region" description="Basic and acidic residues" evidence="1">
    <location>
        <begin position="1"/>
        <end position="16"/>
    </location>
</feature>
<organism evidence="2 3">
    <name type="scientific">Syncephalastrum racemosum</name>
    <name type="common">Filamentous fungus</name>
    <dbReference type="NCBI Taxonomy" id="13706"/>
    <lineage>
        <taxon>Eukaryota</taxon>
        <taxon>Fungi</taxon>
        <taxon>Fungi incertae sedis</taxon>
        <taxon>Mucoromycota</taxon>
        <taxon>Mucoromycotina</taxon>
        <taxon>Mucoromycetes</taxon>
        <taxon>Mucorales</taxon>
        <taxon>Syncephalastraceae</taxon>
        <taxon>Syncephalastrum</taxon>
    </lineage>
</organism>
<dbReference type="InParanoid" id="A0A1X2HS09"/>
<feature type="compositionally biased region" description="Polar residues" evidence="1">
    <location>
        <begin position="36"/>
        <end position="55"/>
    </location>
</feature>
<dbReference type="Proteomes" id="UP000242180">
    <property type="component" value="Unassembled WGS sequence"/>
</dbReference>
<comment type="caution">
    <text evidence="2">The sequence shown here is derived from an EMBL/GenBank/DDBJ whole genome shotgun (WGS) entry which is preliminary data.</text>
</comment>
<evidence type="ECO:0000256" key="1">
    <source>
        <dbReference type="SAM" id="MobiDB-lite"/>
    </source>
</evidence>